<evidence type="ECO:0000256" key="1">
    <source>
        <dbReference type="SAM" id="MobiDB-lite"/>
    </source>
</evidence>
<keyword evidence="3" id="KW-1185">Reference proteome</keyword>
<reference evidence="2 3" key="1">
    <citation type="submission" date="2022-06" db="EMBL/GenBank/DDBJ databases">
        <title>Acetobacer genomes from food samples.</title>
        <authorList>
            <person name="Sombolestani A."/>
        </authorList>
    </citation>
    <scope>NUCLEOTIDE SEQUENCE [LARGE SCALE GENOMIC DNA]</scope>
    <source>
        <strain evidence="2 3">R-83285</strain>
    </source>
</reference>
<evidence type="ECO:0000313" key="3">
    <source>
        <dbReference type="Proteomes" id="UP001523528"/>
    </source>
</evidence>
<name>A0ABT1F2G9_9PROT</name>
<dbReference type="EMBL" id="JAMYZZ010000029">
    <property type="protein sequence ID" value="MCP1259386.1"/>
    <property type="molecule type" value="Genomic_DNA"/>
</dbReference>
<evidence type="ECO:0000313" key="2">
    <source>
        <dbReference type="EMBL" id="MCP1259386.1"/>
    </source>
</evidence>
<organism evidence="2 3">
    <name type="scientific">Acetobacter lambici</name>
    <dbReference type="NCBI Taxonomy" id="1332824"/>
    <lineage>
        <taxon>Bacteria</taxon>
        <taxon>Pseudomonadati</taxon>
        <taxon>Pseudomonadota</taxon>
        <taxon>Alphaproteobacteria</taxon>
        <taxon>Acetobacterales</taxon>
        <taxon>Acetobacteraceae</taxon>
        <taxon>Acetobacter</taxon>
    </lineage>
</organism>
<protein>
    <recommendedName>
        <fullName evidence="4">DUF551 domain-containing protein</fullName>
    </recommendedName>
</protein>
<sequence>MTDPKVEAAARAICEYAHQCEGESVQWHEITEALRDVARRYALRAITAADAAAWRPMSEAPKNRSPILAKTRSDIFPESNNRSGWNGRYVVIRHEGILDDDFDMGWSVDAPVGYGGMPDEWFLGWQPISGSTEGNPKPTPETITIPQVRNDRPIEV</sequence>
<evidence type="ECO:0008006" key="4">
    <source>
        <dbReference type="Google" id="ProtNLM"/>
    </source>
</evidence>
<dbReference type="RefSeq" id="WP_165992446.1">
    <property type="nucleotide sequence ID" value="NZ_JAMYZZ010000029.1"/>
</dbReference>
<comment type="caution">
    <text evidence="2">The sequence shown here is derived from an EMBL/GenBank/DDBJ whole genome shotgun (WGS) entry which is preliminary data.</text>
</comment>
<feature type="region of interest" description="Disordered" evidence="1">
    <location>
        <begin position="129"/>
        <end position="156"/>
    </location>
</feature>
<gene>
    <name evidence="2" type="ORF">NKW50_12360</name>
</gene>
<dbReference type="Proteomes" id="UP001523528">
    <property type="component" value="Unassembled WGS sequence"/>
</dbReference>
<accession>A0ABT1F2G9</accession>
<proteinExistence type="predicted"/>